<feature type="region of interest" description="Disordered" evidence="1">
    <location>
        <begin position="79"/>
        <end position="110"/>
    </location>
</feature>
<proteinExistence type="predicted"/>
<dbReference type="OrthoDB" id="8658549at2"/>
<dbReference type="STRING" id="1001585.MDS_2190"/>
<evidence type="ECO:0000256" key="1">
    <source>
        <dbReference type="SAM" id="MobiDB-lite"/>
    </source>
</evidence>
<evidence type="ECO:0000313" key="3">
    <source>
        <dbReference type="Proteomes" id="UP000238327"/>
    </source>
</evidence>
<reference evidence="2 3" key="1">
    <citation type="submission" date="2018-03" db="EMBL/GenBank/DDBJ databases">
        <title>Complete genome sequence and methylome analysis of Pseudomonas mendocina NEB 698.</title>
        <authorList>
            <person name="Morgan R.D."/>
        </authorList>
    </citation>
    <scope>NUCLEOTIDE SEQUENCE [LARGE SCALE GENOMIC DNA]</scope>
    <source>
        <strain evidence="2 3">NEB698</strain>
    </source>
</reference>
<gene>
    <name evidence="2" type="ORF">C7A17_24260</name>
</gene>
<name>A0A2R3QVF3_ECTME</name>
<evidence type="ECO:0000313" key="2">
    <source>
        <dbReference type="EMBL" id="AVO55734.1"/>
    </source>
</evidence>
<organism evidence="2 3">
    <name type="scientific">Ectopseudomonas mendocina</name>
    <name type="common">Pseudomonas mendocina</name>
    <dbReference type="NCBI Taxonomy" id="300"/>
    <lineage>
        <taxon>Bacteria</taxon>
        <taxon>Pseudomonadati</taxon>
        <taxon>Pseudomonadota</taxon>
        <taxon>Gammaproteobacteria</taxon>
        <taxon>Pseudomonadales</taxon>
        <taxon>Pseudomonadaceae</taxon>
        <taxon>Ectopseudomonas</taxon>
    </lineage>
</organism>
<dbReference type="AlphaFoldDB" id="A0A2R3QVF3"/>
<sequence>MTTLRQSLYGLALLGALGLLLWGTYQQSQAASARAERDGQLIDQLKQRSARQAASIVRLGGELAALRIAQQGMQTAQADVRQQHAASQIQKQEIRRNDPSFSDWGRQPLPDAARRLHERPALTGADAYRAWLSRRNALQPAASGATE</sequence>
<dbReference type="EMBL" id="CP027657">
    <property type="protein sequence ID" value="AVO55734.1"/>
    <property type="molecule type" value="Genomic_DNA"/>
</dbReference>
<dbReference type="Proteomes" id="UP000238327">
    <property type="component" value="Chromosome"/>
</dbReference>
<accession>A0A2R3QVF3</accession>
<protein>
    <submittedName>
        <fullName evidence="2">DUF2570 domain-containing protein</fullName>
    </submittedName>
</protein>
<dbReference type="RefSeq" id="WP_106741544.1">
    <property type="nucleotide sequence ID" value="NZ_CP027657.1"/>
</dbReference>